<evidence type="ECO:0008006" key="3">
    <source>
        <dbReference type="Google" id="ProtNLM"/>
    </source>
</evidence>
<comment type="caution">
    <text evidence="1">The sequence shown here is derived from an EMBL/GenBank/DDBJ whole genome shotgun (WGS) entry which is preliminary data.</text>
</comment>
<gene>
    <name evidence="1" type="ORF">BJ878DRAFT_574524</name>
</gene>
<keyword evidence="2" id="KW-1185">Reference proteome</keyword>
<reference evidence="1" key="1">
    <citation type="journal article" date="2021" name="IMA Fungus">
        <title>Genomic characterization of three marine fungi, including Emericellopsis atlantica sp. nov. with signatures of a generalist lifestyle and marine biomass degradation.</title>
        <authorList>
            <person name="Hagestad O.C."/>
            <person name="Hou L."/>
            <person name="Andersen J.H."/>
            <person name="Hansen E.H."/>
            <person name="Altermark B."/>
            <person name="Li C."/>
            <person name="Kuhnert E."/>
            <person name="Cox R.J."/>
            <person name="Crous P.W."/>
            <person name="Spatafora J.W."/>
            <person name="Lail K."/>
            <person name="Amirebrahimi M."/>
            <person name="Lipzen A."/>
            <person name="Pangilinan J."/>
            <person name="Andreopoulos W."/>
            <person name="Hayes R.D."/>
            <person name="Ng V."/>
            <person name="Grigoriev I.V."/>
            <person name="Jackson S.A."/>
            <person name="Sutton T.D.S."/>
            <person name="Dobson A.D.W."/>
            <person name="Rama T."/>
        </authorList>
    </citation>
    <scope>NUCLEOTIDE SEQUENCE</scope>
    <source>
        <strain evidence="1">TRa3180A</strain>
    </source>
</reference>
<dbReference type="Gene3D" id="3.90.1200.10">
    <property type="match status" value="1"/>
</dbReference>
<sequence>MIGDPTYHENHEGRLDFISSLLADYNLDPKSIETVEYELDYCIDAHIESVFAKVLVSIDGRKIFSNFDFTADNFLFDERLETIALIDFDLSTIGAPVHEYLGTSSIAQFRGKLPDPFSSQTSLCNLIFIGFPLSLPTPTNAK</sequence>
<dbReference type="AlphaFoldDB" id="A0A9P8CGL9"/>
<protein>
    <recommendedName>
        <fullName evidence="3">Aminoglycoside phosphotransferase domain-containing protein</fullName>
    </recommendedName>
</protein>
<organism evidence="1 2">
    <name type="scientific">Calycina marina</name>
    <dbReference type="NCBI Taxonomy" id="1763456"/>
    <lineage>
        <taxon>Eukaryota</taxon>
        <taxon>Fungi</taxon>
        <taxon>Dikarya</taxon>
        <taxon>Ascomycota</taxon>
        <taxon>Pezizomycotina</taxon>
        <taxon>Leotiomycetes</taxon>
        <taxon>Helotiales</taxon>
        <taxon>Pezizellaceae</taxon>
        <taxon>Calycina</taxon>
    </lineage>
</organism>
<name>A0A9P8CGL9_9HELO</name>
<evidence type="ECO:0000313" key="2">
    <source>
        <dbReference type="Proteomes" id="UP000887226"/>
    </source>
</evidence>
<dbReference type="EMBL" id="MU253828">
    <property type="protein sequence ID" value="KAG9245850.1"/>
    <property type="molecule type" value="Genomic_DNA"/>
</dbReference>
<evidence type="ECO:0000313" key="1">
    <source>
        <dbReference type="EMBL" id="KAG9245850.1"/>
    </source>
</evidence>
<dbReference type="InterPro" id="IPR011009">
    <property type="entry name" value="Kinase-like_dom_sf"/>
</dbReference>
<dbReference type="SUPFAM" id="SSF56112">
    <property type="entry name" value="Protein kinase-like (PK-like)"/>
    <property type="match status" value="1"/>
</dbReference>
<proteinExistence type="predicted"/>
<accession>A0A9P8CGL9</accession>
<dbReference type="Proteomes" id="UP000887226">
    <property type="component" value="Unassembled WGS sequence"/>
</dbReference>